<keyword evidence="2" id="KW-1185">Reference proteome</keyword>
<dbReference type="KEGG" id="mhi:Mhar_1960"/>
<reference evidence="1 2" key="1">
    <citation type="journal article" date="2012" name="PLoS ONE">
        <title>The genome characteristics and predicted function of methyl-group oxidation pathway in the obligate aceticlastic methanogens, Methanosaeta spp.</title>
        <authorList>
            <person name="Zhu J."/>
            <person name="Zheng H."/>
            <person name="Ai G."/>
            <person name="Zhang G."/>
            <person name="Liu D."/>
            <person name="Liu X."/>
            <person name="Dong X."/>
        </authorList>
    </citation>
    <scope>NUCLEOTIDE SEQUENCE [LARGE SCALE GENOMIC DNA]</scope>
    <source>
        <strain evidence="1 2">6Ac</strain>
    </source>
</reference>
<dbReference type="Proteomes" id="UP000005877">
    <property type="component" value="Chromosome"/>
</dbReference>
<name>G7WR13_METH6</name>
<accession>G7WR13</accession>
<dbReference type="PATRIC" id="fig|1110509.7.peg.2174"/>
<dbReference type="HOGENOM" id="CLU_1615307_0_0_2"/>
<organism evidence="1 2">
    <name type="scientific">Methanothrix harundinacea (strain 6Ac)</name>
    <name type="common">Methanosaeta harundinacea</name>
    <dbReference type="NCBI Taxonomy" id="1110509"/>
    <lineage>
        <taxon>Archaea</taxon>
        <taxon>Methanobacteriati</taxon>
        <taxon>Methanobacteriota</taxon>
        <taxon>Stenosarchaea group</taxon>
        <taxon>Methanomicrobia</taxon>
        <taxon>Methanotrichales</taxon>
        <taxon>Methanotrichaceae</taxon>
        <taxon>Methanothrix</taxon>
    </lineage>
</organism>
<dbReference type="EMBL" id="CP003117">
    <property type="protein sequence ID" value="AET65316.1"/>
    <property type="molecule type" value="Genomic_DNA"/>
</dbReference>
<evidence type="ECO:0000313" key="1">
    <source>
        <dbReference type="EMBL" id="AET65316.1"/>
    </source>
</evidence>
<dbReference type="AlphaFoldDB" id="G7WR13"/>
<protein>
    <submittedName>
        <fullName evidence="1">Uncharacterized protein</fullName>
    </submittedName>
</protein>
<evidence type="ECO:0000313" key="2">
    <source>
        <dbReference type="Proteomes" id="UP000005877"/>
    </source>
</evidence>
<gene>
    <name evidence="1" type="ordered locus">Mhar_1960</name>
</gene>
<dbReference type="STRING" id="1110509.Mhar_1960"/>
<proteinExistence type="predicted"/>
<sequence length="164" mass="18752">MTEVMERAEIGYYAGHPPSSSNKNILNLYYKTASDLAETGASQGIEEVLQRGTTGFLDTSELFDLYKEEIFSNYICYNEADVKNYLYYNRYLVKPVYDACLKLRNYFPDSPVFLRVFGSDLVISVGTKLPPSLAIRKLDEFDEDWLLSASEESLSKLCVKVEYL</sequence>